<protein>
    <recommendedName>
        <fullName evidence="4">dihydroneopterin aldolase</fullName>
        <ecNumber evidence="4">4.1.2.25</ecNumber>
    </recommendedName>
    <alternativeName>
        <fullName evidence="7">7,8-dihydroneopterin aldolase</fullName>
    </alternativeName>
</protein>
<dbReference type="GeneID" id="19307351"/>
<dbReference type="GO" id="GO:0046656">
    <property type="term" value="P:folic acid biosynthetic process"/>
    <property type="evidence" value="ECO:0007669"/>
    <property type="project" value="UniProtKB-KW"/>
</dbReference>
<dbReference type="EC" id="4.1.2.25" evidence="4"/>
<dbReference type="Gene3D" id="3.30.1130.10">
    <property type="match status" value="2"/>
</dbReference>
<evidence type="ECO:0000256" key="6">
    <source>
        <dbReference type="ARBA" id="ARBA00023239"/>
    </source>
</evidence>
<evidence type="ECO:0000256" key="7">
    <source>
        <dbReference type="ARBA" id="ARBA00032903"/>
    </source>
</evidence>
<dbReference type="GO" id="GO:0004150">
    <property type="term" value="F:dihydroneopterin aldolase activity"/>
    <property type="evidence" value="ECO:0007669"/>
    <property type="project" value="UniProtKB-EC"/>
</dbReference>
<dbReference type="InterPro" id="IPR006156">
    <property type="entry name" value="Dihydroneopterin_aldolase"/>
</dbReference>
<evidence type="ECO:0000313" key="9">
    <source>
        <dbReference type="EMBL" id="EPQ55580.1"/>
    </source>
</evidence>
<feature type="domain" description="Dihydroneopterin aldolase/epimerase" evidence="8">
    <location>
        <begin position="144"/>
        <end position="248"/>
    </location>
</feature>
<comment type="pathway">
    <text evidence="2">Cofactor biosynthesis; tetrahydrofolate biosynthesis; 2-amino-4-hydroxy-6-hydroxymethyl-7,8-dihydropteridine diphosphate from 7,8-dihydroneopterin triphosphate: step 3/4.</text>
</comment>
<dbReference type="Pfam" id="PF02152">
    <property type="entry name" value="FolB"/>
    <property type="match status" value="2"/>
</dbReference>
<evidence type="ECO:0000256" key="5">
    <source>
        <dbReference type="ARBA" id="ARBA00022909"/>
    </source>
</evidence>
<dbReference type="Proteomes" id="UP000030669">
    <property type="component" value="Unassembled WGS sequence"/>
</dbReference>
<keyword evidence="5" id="KW-0289">Folate biosynthesis</keyword>
<evidence type="ECO:0000256" key="4">
    <source>
        <dbReference type="ARBA" id="ARBA00013043"/>
    </source>
</evidence>
<evidence type="ECO:0000313" key="10">
    <source>
        <dbReference type="Proteomes" id="UP000030669"/>
    </source>
</evidence>
<dbReference type="AlphaFoldDB" id="S7RMD1"/>
<dbReference type="OMA" id="PCLIGVN"/>
<keyword evidence="6" id="KW-0456">Lyase</keyword>
<dbReference type="InterPro" id="IPR043133">
    <property type="entry name" value="GTP-CH-I_C/QueF"/>
</dbReference>
<evidence type="ECO:0000259" key="8">
    <source>
        <dbReference type="SMART" id="SM00905"/>
    </source>
</evidence>
<dbReference type="STRING" id="670483.S7RMD1"/>
<evidence type="ECO:0000256" key="3">
    <source>
        <dbReference type="ARBA" id="ARBA00005708"/>
    </source>
</evidence>
<dbReference type="eggNOG" id="KOG2544">
    <property type="taxonomic scope" value="Eukaryota"/>
</dbReference>
<evidence type="ECO:0000256" key="1">
    <source>
        <dbReference type="ARBA" id="ARBA00001353"/>
    </source>
</evidence>
<dbReference type="NCBIfam" id="TIGR00526">
    <property type="entry name" value="folB_dom"/>
    <property type="match status" value="1"/>
</dbReference>
<dbReference type="EMBL" id="KB469301">
    <property type="protein sequence ID" value="EPQ55580.1"/>
    <property type="molecule type" value="Genomic_DNA"/>
</dbReference>
<name>S7RMD1_GLOTA</name>
<keyword evidence="10" id="KW-1185">Reference proteome</keyword>
<dbReference type="InterPro" id="IPR006157">
    <property type="entry name" value="FolB_dom"/>
</dbReference>
<dbReference type="OrthoDB" id="5425486at2759"/>
<reference evidence="9 10" key="1">
    <citation type="journal article" date="2012" name="Science">
        <title>The Paleozoic origin of enzymatic lignin decomposition reconstructed from 31 fungal genomes.</title>
        <authorList>
            <person name="Floudas D."/>
            <person name="Binder M."/>
            <person name="Riley R."/>
            <person name="Barry K."/>
            <person name="Blanchette R.A."/>
            <person name="Henrissat B."/>
            <person name="Martinez A.T."/>
            <person name="Otillar R."/>
            <person name="Spatafora J.W."/>
            <person name="Yadav J.S."/>
            <person name="Aerts A."/>
            <person name="Benoit I."/>
            <person name="Boyd A."/>
            <person name="Carlson A."/>
            <person name="Copeland A."/>
            <person name="Coutinho P.M."/>
            <person name="de Vries R.P."/>
            <person name="Ferreira P."/>
            <person name="Findley K."/>
            <person name="Foster B."/>
            <person name="Gaskell J."/>
            <person name="Glotzer D."/>
            <person name="Gorecki P."/>
            <person name="Heitman J."/>
            <person name="Hesse C."/>
            <person name="Hori C."/>
            <person name="Igarashi K."/>
            <person name="Jurgens J.A."/>
            <person name="Kallen N."/>
            <person name="Kersten P."/>
            <person name="Kohler A."/>
            <person name="Kuees U."/>
            <person name="Kumar T.K.A."/>
            <person name="Kuo A."/>
            <person name="LaButti K."/>
            <person name="Larrondo L.F."/>
            <person name="Lindquist E."/>
            <person name="Ling A."/>
            <person name="Lombard V."/>
            <person name="Lucas S."/>
            <person name="Lundell T."/>
            <person name="Martin R."/>
            <person name="McLaughlin D.J."/>
            <person name="Morgenstern I."/>
            <person name="Morin E."/>
            <person name="Murat C."/>
            <person name="Nagy L.G."/>
            <person name="Nolan M."/>
            <person name="Ohm R.A."/>
            <person name="Patyshakuliyeva A."/>
            <person name="Rokas A."/>
            <person name="Ruiz-Duenas F.J."/>
            <person name="Sabat G."/>
            <person name="Salamov A."/>
            <person name="Samejima M."/>
            <person name="Schmutz J."/>
            <person name="Slot J.C."/>
            <person name="St John F."/>
            <person name="Stenlid J."/>
            <person name="Sun H."/>
            <person name="Sun S."/>
            <person name="Syed K."/>
            <person name="Tsang A."/>
            <person name="Wiebenga A."/>
            <person name="Young D."/>
            <person name="Pisabarro A."/>
            <person name="Eastwood D.C."/>
            <person name="Martin F."/>
            <person name="Cullen D."/>
            <person name="Grigoriev I.V."/>
            <person name="Hibbett D.S."/>
        </authorList>
    </citation>
    <scope>NUCLEOTIDE SEQUENCE [LARGE SCALE GENOMIC DNA]</scope>
    <source>
        <strain evidence="9 10">ATCC 11539</strain>
    </source>
</reference>
<comment type="similarity">
    <text evidence="3">Belongs to the DHNA family.</text>
</comment>
<dbReference type="KEGG" id="gtr:GLOTRDRAFT_60311"/>
<dbReference type="PANTHER" id="PTHR42844:SF1">
    <property type="entry name" value="DIHYDRONEOPTERIN ALDOLASE 1-RELATED"/>
    <property type="match status" value="1"/>
</dbReference>
<dbReference type="RefSeq" id="XP_007865657.1">
    <property type="nucleotide sequence ID" value="XM_007867466.1"/>
</dbReference>
<dbReference type="GO" id="GO:0005737">
    <property type="term" value="C:cytoplasm"/>
    <property type="evidence" value="ECO:0007669"/>
    <property type="project" value="TreeGrafter"/>
</dbReference>
<feature type="domain" description="Dihydroneopterin aldolase/epimerase" evidence="8">
    <location>
        <begin position="5"/>
        <end position="125"/>
    </location>
</feature>
<sequence>MTDKVFVESLSLSANIGPDWWGRPREQPVLISVYLTLQPSSLDRTAETDDVSDTVNYGTLSKTVTQRVEEEFKDQLRSHGLHGVAAAVTHTATALAGGKALEVKVRVEAPKAILLADGLALETVWEVDAESGQSDLGSLKKRKVLVKDLILAVIIGVNPPEREAKQRVILNLEFEEALGTGAFGDYPSVITDITQALEASSYLTLEKFAMQAVRIGCLSSEHVHSVTARAQKPSAISFAHSSGVEITRPRAHFLR</sequence>
<dbReference type="SUPFAM" id="SSF55620">
    <property type="entry name" value="Tetrahydrobiopterin biosynthesis enzymes-like"/>
    <property type="match status" value="2"/>
</dbReference>
<dbReference type="PANTHER" id="PTHR42844">
    <property type="entry name" value="DIHYDRONEOPTERIN ALDOLASE 1-RELATED"/>
    <property type="match status" value="1"/>
</dbReference>
<dbReference type="SMART" id="SM00905">
    <property type="entry name" value="FolB"/>
    <property type="match status" value="2"/>
</dbReference>
<gene>
    <name evidence="9" type="ORF">GLOTRDRAFT_60311</name>
</gene>
<evidence type="ECO:0000256" key="2">
    <source>
        <dbReference type="ARBA" id="ARBA00005013"/>
    </source>
</evidence>
<dbReference type="HOGENOM" id="CLU_062068_2_0_1"/>
<accession>S7RMD1</accession>
<proteinExistence type="inferred from homology"/>
<organism evidence="9 10">
    <name type="scientific">Gloeophyllum trabeum (strain ATCC 11539 / FP-39264 / Madison 617)</name>
    <name type="common">Brown rot fungus</name>
    <dbReference type="NCBI Taxonomy" id="670483"/>
    <lineage>
        <taxon>Eukaryota</taxon>
        <taxon>Fungi</taxon>
        <taxon>Dikarya</taxon>
        <taxon>Basidiomycota</taxon>
        <taxon>Agaricomycotina</taxon>
        <taxon>Agaricomycetes</taxon>
        <taxon>Gloeophyllales</taxon>
        <taxon>Gloeophyllaceae</taxon>
        <taxon>Gloeophyllum</taxon>
    </lineage>
</organism>
<comment type="catalytic activity">
    <reaction evidence="1">
        <text>7,8-dihydroneopterin = 6-hydroxymethyl-7,8-dihydropterin + glycolaldehyde</text>
        <dbReference type="Rhea" id="RHEA:10540"/>
        <dbReference type="ChEBI" id="CHEBI:17001"/>
        <dbReference type="ChEBI" id="CHEBI:17071"/>
        <dbReference type="ChEBI" id="CHEBI:44841"/>
        <dbReference type="EC" id="4.1.2.25"/>
    </reaction>
</comment>